<evidence type="ECO:0000256" key="1">
    <source>
        <dbReference type="SAM" id="SignalP"/>
    </source>
</evidence>
<reference evidence="4" key="1">
    <citation type="submission" date="2019-02" db="EMBL/GenBank/DDBJ databases">
        <title>Draft genome sequence of Sphaerospermopsis reniformis NIES-1949.</title>
        <authorList>
            <person name="Yamaguchi H."/>
            <person name="Suzuki S."/>
            <person name="Kawachi M."/>
        </authorList>
    </citation>
    <scope>NUCLEOTIDE SEQUENCE [LARGE SCALE GENOMIC DNA]</scope>
    <source>
        <strain evidence="4">NIES-1949</strain>
    </source>
</reference>
<keyword evidence="4" id="KW-1185">Reference proteome</keyword>
<dbReference type="PROSITE" id="PS51272">
    <property type="entry name" value="SLH"/>
    <property type="match status" value="2"/>
</dbReference>
<dbReference type="RefSeq" id="WP_137666318.1">
    <property type="nucleotide sequence ID" value="NZ_BJCE01000011.1"/>
</dbReference>
<dbReference type="InterPro" id="IPR001119">
    <property type="entry name" value="SLH_dom"/>
</dbReference>
<dbReference type="Proteomes" id="UP000300142">
    <property type="component" value="Unassembled WGS sequence"/>
</dbReference>
<gene>
    <name evidence="3" type="ORF">SR1949_05890</name>
</gene>
<dbReference type="PANTHER" id="PTHR43308">
    <property type="entry name" value="OUTER MEMBRANE PROTEIN ALPHA-RELATED"/>
    <property type="match status" value="1"/>
</dbReference>
<evidence type="ECO:0000313" key="3">
    <source>
        <dbReference type="EMBL" id="GCL35494.1"/>
    </source>
</evidence>
<evidence type="ECO:0000313" key="4">
    <source>
        <dbReference type="Proteomes" id="UP000300142"/>
    </source>
</evidence>
<name>A0A480A060_9CYAN</name>
<dbReference type="EMBL" id="BJCE01000011">
    <property type="protein sequence ID" value="GCL35494.1"/>
    <property type="molecule type" value="Genomic_DNA"/>
</dbReference>
<dbReference type="Pfam" id="PF00395">
    <property type="entry name" value="SLH"/>
    <property type="match status" value="2"/>
</dbReference>
<sequence>MILSILTNSRKVLIASVSLIALSPIHSTLAASQLSAVSVTIPSTINDQQLLAQETTQAEETSTPAASARREKSGFTLYIWQPGGKISEVIARISIKGKYGDKYLKERFLGDYKYKIKQKAKFVNGFKLGDRIVVRLYDTKDRFIGYTEFACLPDHTAVNLILPAKPSENPVVRVFYGVDNNEDGIVDRDAAIKYDYFTELKNQKVTFLTSSENIDITPYQAAGFANVAQTSVYPATFSEGEFALAGKTISVYDPKLAPALLSIPGSLVKLTQLGNNSTFQLHELLGKYRSVGVAQGIRVNFSDIPKDYWAKDYIAELAAMEIIDGYPDGTFRPNAPVTRAQLAALLQKTFIKSKVRKAINFRDVPPDYWAYNAIRESYEMGFFTVVNSRSFNPTQKLKRLDVLITLAKGLNYKFSGSTKDILSIYNDASTIRSEHREFIAAMTENGVIVNYPNVKLLNGDKQATRAEVSALLYRSMVSAGETADFASKYTVKPVRKGDR</sequence>
<proteinExistence type="predicted"/>
<feature type="domain" description="SLH" evidence="2">
    <location>
        <begin position="297"/>
        <end position="360"/>
    </location>
</feature>
<feature type="domain" description="SLH" evidence="2">
    <location>
        <begin position="422"/>
        <end position="486"/>
    </location>
</feature>
<accession>A0A480A060</accession>
<dbReference type="PANTHER" id="PTHR43308:SF5">
    <property type="entry name" value="S-LAYER PROTEIN _ PEPTIDOGLYCAN ENDO-BETA-N-ACETYLGLUCOSAMINIDASE"/>
    <property type="match status" value="1"/>
</dbReference>
<feature type="chain" id="PRO_5019820672" evidence="1">
    <location>
        <begin position="31"/>
        <end position="499"/>
    </location>
</feature>
<protein>
    <submittedName>
        <fullName evidence="3">S-layer domain-containing protein</fullName>
    </submittedName>
</protein>
<comment type="caution">
    <text evidence="3">The sequence shown here is derived from an EMBL/GenBank/DDBJ whole genome shotgun (WGS) entry which is preliminary data.</text>
</comment>
<keyword evidence="1" id="KW-0732">Signal</keyword>
<organism evidence="3 4">
    <name type="scientific">Sphaerospermopsis reniformis</name>
    <dbReference type="NCBI Taxonomy" id="531300"/>
    <lineage>
        <taxon>Bacteria</taxon>
        <taxon>Bacillati</taxon>
        <taxon>Cyanobacteriota</taxon>
        <taxon>Cyanophyceae</taxon>
        <taxon>Nostocales</taxon>
        <taxon>Aphanizomenonaceae</taxon>
        <taxon>Sphaerospermopsis</taxon>
    </lineage>
</organism>
<feature type="signal peptide" evidence="1">
    <location>
        <begin position="1"/>
        <end position="30"/>
    </location>
</feature>
<evidence type="ECO:0000259" key="2">
    <source>
        <dbReference type="PROSITE" id="PS51272"/>
    </source>
</evidence>
<dbReference type="InterPro" id="IPR051465">
    <property type="entry name" value="Cell_Envelope_Struct_Comp"/>
</dbReference>
<dbReference type="AlphaFoldDB" id="A0A480A060"/>